<sequence length="158" mass="17918">MERGGSVMCKDVGPYKCLLTFGNKMIKEEAKTYPSLLSIFVELGVRLNFVWSLVQITTSLGLTGFSVHLWSREIFKSISKLCGKFIFEDDVTREVGDRTFQVLLLGNSGSTFTMFRPTRRLLQLEVEAYRSLKWGVICCKKPKSRKGGEFVPETQSIC</sequence>
<protein>
    <submittedName>
        <fullName evidence="1">Uncharacterized protein</fullName>
    </submittedName>
</protein>
<comment type="caution">
    <text evidence="1">The sequence shown here is derived from an EMBL/GenBank/DDBJ whole genome shotgun (WGS) entry which is preliminary data.</text>
</comment>
<organism evidence="1 2">
    <name type="scientific">Stylosanthes scabra</name>
    <dbReference type="NCBI Taxonomy" id="79078"/>
    <lineage>
        <taxon>Eukaryota</taxon>
        <taxon>Viridiplantae</taxon>
        <taxon>Streptophyta</taxon>
        <taxon>Embryophyta</taxon>
        <taxon>Tracheophyta</taxon>
        <taxon>Spermatophyta</taxon>
        <taxon>Magnoliopsida</taxon>
        <taxon>eudicotyledons</taxon>
        <taxon>Gunneridae</taxon>
        <taxon>Pentapetalae</taxon>
        <taxon>rosids</taxon>
        <taxon>fabids</taxon>
        <taxon>Fabales</taxon>
        <taxon>Fabaceae</taxon>
        <taxon>Papilionoideae</taxon>
        <taxon>50 kb inversion clade</taxon>
        <taxon>dalbergioids sensu lato</taxon>
        <taxon>Dalbergieae</taxon>
        <taxon>Pterocarpus clade</taxon>
        <taxon>Stylosanthes</taxon>
    </lineage>
</organism>
<proteinExistence type="predicted"/>
<dbReference type="Proteomes" id="UP001341840">
    <property type="component" value="Unassembled WGS sequence"/>
</dbReference>
<evidence type="ECO:0000313" key="1">
    <source>
        <dbReference type="EMBL" id="MED6127160.1"/>
    </source>
</evidence>
<evidence type="ECO:0000313" key="2">
    <source>
        <dbReference type="Proteomes" id="UP001341840"/>
    </source>
</evidence>
<gene>
    <name evidence="1" type="ORF">PIB30_085457</name>
</gene>
<name>A0ABU6RTF7_9FABA</name>
<accession>A0ABU6RTF7</accession>
<keyword evidence="2" id="KW-1185">Reference proteome</keyword>
<dbReference type="EMBL" id="JASCZI010031634">
    <property type="protein sequence ID" value="MED6127160.1"/>
    <property type="molecule type" value="Genomic_DNA"/>
</dbReference>
<reference evidence="1 2" key="1">
    <citation type="journal article" date="2023" name="Plants (Basel)">
        <title>Bridging the Gap: Combining Genomics and Transcriptomics Approaches to Understand Stylosanthes scabra, an Orphan Legume from the Brazilian Caatinga.</title>
        <authorList>
            <person name="Ferreira-Neto J.R.C."/>
            <person name="da Silva M.D."/>
            <person name="Binneck E."/>
            <person name="de Melo N.F."/>
            <person name="da Silva R.H."/>
            <person name="de Melo A.L.T.M."/>
            <person name="Pandolfi V."/>
            <person name="Bustamante F.O."/>
            <person name="Brasileiro-Vidal A.C."/>
            <person name="Benko-Iseppon A.M."/>
        </authorList>
    </citation>
    <scope>NUCLEOTIDE SEQUENCE [LARGE SCALE GENOMIC DNA]</scope>
    <source>
        <tissue evidence="1">Leaves</tissue>
    </source>
</reference>